<evidence type="ECO:0000313" key="3">
    <source>
        <dbReference type="EMBL" id="HIY96532.1"/>
    </source>
</evidence>
<dbReference type="InterPro" id="IPR051610">
    <property type="entry name" value="GPI/OXD"/>
</dbReference>
<organism evidence="3 4">
    <name type="scientific">Candidatus Borkfalkia excrementigallinarum</name>
    <dbReference type="NCBI Taxonomy" id="2838506"/>
    <lineage>
        <taxon>Bacteria</taxon>
        <taxon>Bacillati</taxon>
        <taxon>Bacillota</taxon>
        <taxon>Clostridia</taxon>
        <taxon>Christensenellales</taxon>
        <taxon>Christensenellaceae</taxon>
        <taxon>Candidatus Borkfalkia</taxon>
    </lineage>
</organism>
<accession>A0A9D1ZU58</accession>
<dbReference type="InterPro" id="IPR013096">
    <property type="entry name" value="Cupin_2"/>
</dbReference>
<dbReference type="Proteomes" id="UP000886750">
    <property type="component" value="Unassembled WGS sequence"/>
</dbReference>
<gene>
    <name evidence="3" type="ORF">H9729_02480</name>
</gene>
<dbReference type="PANTHER" id="PTHR35848">
    <property type="entry name" value="OXALATE-BINDING PROTEIN"/>
    <property type="match status" value="1"/>
</dbReference>
<dbReference type="PANTHER" id="PTHR35848:SF6">
    <property type="entry name" value="CUPIN TYPE-2 DOMAIN-CONTAINING PROTEIN"/>
    <property type="match status" value="1"/>
</dbReference>
<evidence type="ECO:0000256" key="1">
    <source>
        <dbReference type="ARBA" id="ARBA00022723"/>
    </source>
</evidence>
<reference evidence="3" key="1">
    <citation type="journal article" date="2021" name="PeerJ">
        <title>Extensive microbial diversity within the chicken gut microbiome revealed by metagenomics and culture.</title>
        <authorList>
            <person name="Gilroy R."/>
            <person name="Ravi A."/>
            <person name="Getino M."/>
            <person name="Pursley I."/>
            <person name="Horton D.L."/>
            <person name="Alikhan N.F."/>
            <person name="Baker D."/>
            <person name="Gharbi K."/>
            <person name="Hall N."/>
            <person name="Watson M."/>
            <person name="Adriaenssens E.M."/>
            <person name="Foster-Nyarko E."/>
            <person name="Jarju S."/>
            <person name="Secka A."/>
            <person name="Antonio M."/>
            <person name="Oren A."/>
            <person name="Chaudhuri R.R."/>
            <person name="La Ragione R."/>
            <person name="Hildebrand F."/>
            <person name="Pallen M.J."/>
        </authorList>
    </citation>
    <scope>NUCLEOTIDE SEQUENCE</scope>
    <source>
        <strain evidence="3">1345</strain>
    </source>
</reference>
<name>A0A9D1ZU58_9FIRM</name>
<comment type="caution">
    <text evidence="3">The sequence shown here is derived from an EMBL/GenBank/DDBJ whole genome shotgun (WGS) entry which is preliminary data.</text>
</comment>
<evidence type="ECO:0000259" key="2">
    <source>
        <dbReference type="Pfam" id="PF07883"/>
    </source>
</evidence>
<evidence type="ECO:0000313" key="4">
    <source>
        <dbReference type="Proteomes" id="UP000886750"/>
    </source>
</evidence>
<dbReference type="AlphaFoldDB" id="A0A9D1ZU58"/>
<feature type="domain" description="Cupin type-2" evidence="2">
    <location>
        <begin position="42"/>
        <end position="109"/>
    </location>
</feature>
<dbReference type="EMBL" id="DXCQ01000025">
    <property type="protein sequence ID" value="HIY96532.1"/>
    <property type="molecule type" value="Genomic_DNA"/>
</dbReference>
<sequence length="114" mass="12607">MLNKGENVPVAVSEHFRGGEGEVWLKDLTCGRKPPNVKVFSEMTLHKGCSVGYHTHTGDSEIIYILSGEGISREGEKEHFVRAGDTLVCLSGQSHSLRNEREEPLRYIAAIIAE</sequence>
<protein>
    <submittedName>
        <fullName evidence="3">Cupin domain-containing protein</fullName>
    </submittedName>
</protein>
<proteinExistence type="predicted"/>
<reference evidence="3" key="2">
    <citation type="submission" date="2021-04" db="EMBL/GenBank/DDBJ databases">
        <authorList>
            <person name="Gilroy R."/>
        </authorList>
    </citation>
    <scope>NUCLEOTIDE SEQUENCE</scope>
    <source>
        <strain evidence="3">1345</strain>
    </source>
</reference>
<dbReference type="Gene3D" id="2.60.120.10">
    <property type="entry name" value="Jelly Rolls"/>
    <property type="match status" value="1"/>
</dbReference>
<dbReference type="Pfam" id="PF07883">
    <property type="entry name" value="Cupin_2"/>
    <property type="match status" value="1"/>
</dbReference>
<dbReference type="GO" id="GO:0046872">
    <property type="term" value="F:metal ion binding"/>
    <property type="evidence" value="ECO:0007669"/>
    <property type="project" value="UniProtKB-KW"/>
</dbReference>
<dbReference type="SUPFAM" id="SSF51182">
    <property type="entry name" value="RmlC-like cupins"/>
    <property type="match status" value="1"/>
</dbReference>
<dbReference type="InterPro" id="IPR014710">
    <property type="entry name" value="RmlC-like_jellyroll"/>
</dbReference>
<dbReference type="InterPro" id="IPR011051">
    <property type="entry name" value="RmlC_Cupin_sf"/>
</dbReference>
<keyword evidence="1" id="KW-0479">Metal-binding</keyword>